<evidence type="ECO:0000256" key="4">
    <source>
        <dbReference type="ARBA" id="ARBA00023315"/>
    </source>
</evidence>
<dbReference type="PROSITE" id="PS50968">
    <property type="entry name" value="BIOTINYL_LIPOYL"/>
    <property type="match status" value="2"/>
</dbReference>
<dbReference type="PANTHER" id="PTHR43178:SF5">
    <property type="entry name" value="LIPOAMIDE ACYLTRANSFERASE COMPONENT OF BRANCHED-CHAIN ALPHA-KETO ACID DEHYDROGENASE COMPLEX, MITOCHONDRIAL"/>
    <property type="match status" value="1"/>
</dbReference>
<accession>A0A382T5R6</accession>
<gene>
    <name evidence="6" type="ORF">METZ01_LOCUS370187</name>
</gene>
<dbReference type="InterPro" id="IPR003016">
    <property type="entry name" value="2-oxoA_DH_lipoyl-BS"/>
</dbReference>
<name>A0A382T5R6_9ZZZZ</name>
<dbReference type="GO" id="GO:0005737">
    <property type="term" value="C:cytoplasm"/>
    <property type="evidence" value="ECO:0007669"/>
    <property type="project" value="TreeGrafter"/>
</dbReference>
<feature type="domain" description="Lipoyl-binding" evidence="5">
    <location>
        <begin position="1"/>
        <end position="76"/>
    </location>
</feature>
<evidence type="ECO:0000259" key="5">
    <source>
        <dbReference type="PROSITE" id="PS50968"/>
    </source>
</evidence>
<keyword evidence="4" id="KW-0012">Acyltransferase</keyword>
<dbReference type="InterPro" id="IPR000089">
    <property type="entry name" value="Biotin_lipoyl"/>
</dbReference>
<evidence type="ECO:0000256" key="2">
    <source>
        <dbReference type="ARBA" id="ARBA00022679"/>
    </source>
</evidence>
<dbReference type="GO" id="GO:0031405">
    <property type="term" value="F:lipoic acid binding"/>
    <property type="evidence" value="ECO:0007669"/>
    <property type="project" value="TreeGrafter"/>
</dbReference>
<reference evidence="6" key="1">
    <citation type="submission" date="2018-05" db="EMBL/GenBank/DDBJ databases">
        <authorList>
            <person name="Lanie J.A."/>
            <person name="Ng W.-L."/>
            <person name="Kazmierczak K.M."/>
            <person name="Andrzejewski T.M."/>
            <person name="Davidsen T.M."/>
            <person name="Wayne K.J."/>
            <person name="Tettelin H."/>
            <person name="Glass J.I."/>
            <person name="Rusch D."/>
            <person name="Podicherti R."/>
            <person name="Tsui H.-C.T."/>
            <person name="Winkler M.E."/>
        </authorList>
    </citation>
    <scope>NUCLEOTIDE SEQUENCE</scope>
</reference>
<dbReference type="PANTHER" id="PTHR43178">
    <property type="entry name" value="DIHYDROLIPOAMIDE ACETYLTRANSFERASE COMPONENT OF PYRUVATE DEHYDROGENASE COMPLEX"/>
    <property type="match status" value="1"/>
</dbReference>
<dbReference type="GO" id="GO:0016407">
    <property type="term" value="F:acetyltransferase activity"/>
    <property type="evidence" value="ECO:0007669"/>
    <property type="project" value="TreeGrafter"/>
</dbReference>
<sequence length="189" mass="19042">VADFKLPDLGENIESGEVINVLVSEGDSLSEDQPVVELETDKAVIEVPSSVSGTVTKIMISKGDQAKVGQVLLVVDGDGASSTVAAPAEPEPEPEVVAAPAPEPAAVEAPAGSGPVEVTLPELGEGIDAGDVVSILVSPGDTVEAEQGLVELEIDKGVVEMPSPSAGVVKAIHVKEGDRAGIGQLIVTL</sequence>
<feature type="domain" description="Lipoyl-binding" evidence="5">
    <location>
        <begin position="115"/>
        <end position="189"/>
    </location>
</feature>
<keyword evidence="2" id="KW-0808">Transferase</keyword>
<dbReference type="CDD" id="cd06849">
    <property type="entry name" value="lipoyl_domain"/>
    <property type="match status" value="2"/>
</dbReference>
<dbReference type="SUPFAM" id="SSF51230">
    <property type="entry name" value="Single hybrid motif"/>
    <property type="match status" value="2"/>
</dbReference>
<dbReference type="EMBL" id="UINC01134043">
    <property type="protein sequence ID" value="SVD17333.1"/>
    <property type="molecule type" value="Genomic_DNA"/>
</dbReference>
<dbReference type="Gene3D" id="2.40.50.100">
    <property type="match status" value="2"/>
</dbReference>
<organism evidence="6">
    <name type="scientific">marine metagenome</name>
    <dbReference type="NCBI Taxonomy" id="408172"/>
    <lineage>
        <taxon>unclassified sequences</taxon>
        <taxon>metagenomes</taxon>
        <taxon>ecological metagenomes</taxon>
    </lineage>
</organism>
<dbReference type="InterPro" id="IPR011053">
    <property type="entry name" value="Single_hybrid_motif"/>
</dbReference>
<dbReference type="InterPro" id="IPR050743">
    <property type="entry name" value="2-oxoacid_DH_E2_comp"/>
</dbReference>
<proteinExistence type="predicted"/>
<dbReference type="PROSITE" id="PS00189">
    <property type="entry name" value="LIPOYL"/>
    <property type="match status" value="2"/>
</dbReference>
<keyword evidence="3" id="KW-0450">Lipoyl</keyword>
<evidence type="ECO:0000256" key="3">
    <source>
        <dbReference type="ARBA" id="ARBA00022823"/>
    </source>
</evidence>
<evidence type="ECO:0000313" key="6">
    <source>
        <dbReference type="EMBL" id="SVD17333.1"/>
    </source>
</evidence>
<protein>
    <recommendedName>
        <fullName evidence="5">Lipoyl-binding domain-containing protein</fullName>
    </recommendedName>
</protein>
<comment type="cofactor">
    <cofactor evidence="1">
        <name>(R)-lipoate</name>
        <dbReference type="ChEBI" id="CHEBI:83088"/>
    </cofactor>
</comment>
<dbReference type="Pfam" id="PF00364">
    <property type="entry name" value="Biotin_lipoyl"/>
    <property type="match status" value="2"/>
</dbReference>
<evidence type="ECO:0000256" key="1">
    <source>
        <dbReference type="ARBA" id="ARBA00001938"/>
    </source>
</evidence>
<feature type="non-terminal residue" evidence="6">
    <location>
        <position position="1"/>
    </location>
</feature>
<feature type="non-terminal residue" evidence="6">
    <location>
        <position position="189"/>
    </location>
</feature>
<dbReference type="AlphaFoldDB" id="A0A382T5R6"/>